<protein>
    <recommendedName>
        <fullName evidence="5">Integrase</fullName>
    </recommendedName>
</protein>
<evidence type="ECO:0000313" key="2">
    <source>
        <dbReference type="EMBL" id="QCP12356.1"/>
    </source>
</evidence>
<dbReference type="Proteomes" id="UP000584325">
    <property type="component" value="Unassembled WGS sequence"/>
</dbReference>
<dbReference type="OrthoDB" id="6725579at2"/>
<sequence>MNKTLLFKSRADLTAEENLAAFVRYCRMNLVLFGGDLAFDEDIWDITETYPVKGATKRNRAYFSSYEAAKAQRYAPAMSPQFKDFAKAYFRYSLSLRSSSAWANRIAALRALDHALVLEGQEGRITRATHDTFVRACSIIQQGYASITAPKIAGQLSEICDLVVRLGFCQMKTPWKSTLKRSQDSGTRVGVEAEKARDEKLPSKAAIEALAYIFQNPETPAERIVTSAVALMYCFPQRINEVVRLPYNCEVEYDAENNPNYGLRESGSKGFQDSVRWVLETMEPVARKAIANLKEASREARKVAAWYEQNPGKIYLKPEYEYLREQQYVNLDEVGLMLYGLPRQVLFWTDEKGSKFKFPKICSFSYIEQLVLRKLPPDLLRPSPNLKYSESLFIALRFELNAKIMPYCCIVERVSPGEITSRLTSSGTARSFFENRGYTDTDGKPLEMKSHQARHYLNTLAQSNGASQLDIAMWSGRADPSQNSTYDHVTPSELLSKTKAIALAGKSQLFAGVTDIPKIRVVAHRDDATGRLITGTAHATLYGMCRHDFAASPCPIHRDCLNCHEHICVKGAHVKLANIKRMHDETEGLLTKAEAAEGQAKYGASRWVSHHRQTLEHCKQLISILDSTVIADGALVALNDVVSASKVEQVKFLREEKSGQPRQNRLLERLRNGKK</sequence>
<dbReference type="SUPFAM" id="SSF56349">
    <property type="entry name" value="DNA breaking-rejoining enzymes"/>
    <property type="match status" value="1"/>
</dbReference>
<dbReference type="RefSeq" id="WP_137315192.1">
    <property type="nucleotide sequence ID" value="NZ_CP040017.1"/>
</dbReference>
<gene>
    <name evidence="2" type="ORF">FCL38_19470</name>
    <name evidence="1" type="ORF">FHS02_002936</name>
</gene>
<dbReference type="GO" id="GO:0003677">
    <property type="term" value="F:DNA binding"/>
    <property type="evidence" value="ECO:0007669"/>
    <property type="project" value="InterPro"/>
</dbReference>
<dbReference type="Proteomes" id="UP000298763">
    <property type="component" value="Chromosome"/>
</dbReference>
<reference evidence="1 4" key="2">
    <citation type="submission" date="2020-08" db="EMBL/GenBank/DDBJ databases">
        <title>Genomic Encyclopedia of Type Strains, Phase III (KMG-III): the genomes of soil and plant-associated and newly described type strains.</title>
        <authorList>
            <person name="Whitman W."/>
        </authorList>
    </citation>
    <scope>NUCLEOTIDE SEQUENCE [LARGE SCALE GENOMIC DNA]</scope>
    <source>
        <strain evidence="1 4">CECT 7753</strain>
    </source>
</reference>
<dbReference type="InterPro" id="IPR011010">
    <property type="entry name" value="DNA_brk_join_enz"/>
</dbReference>
<dbReference type="EMBL" id="CP040017">
    <property type="protein sequence ID" value="QCP12356.1"/>
    <property type="molecule type" value="Genomic_DNA"/>
</dbReference>
<evidence type="ECO:0000313" key="1">
    <source>
        <dbReference type="EMBL" id="MBB3222117.1"/>
    </source>
</evidence>
<dbReference type="AlphaFoldDB" id="A0A4P8HSX4"/>
<organism evidence="1 4">
    <name type="scientific">Pseudoduganella umbonata</name>
    <dbReference type="NCBI Taxonomy" id="864828"/>
    <lineage>
        <taxon>Bacteria</taxon>
        <taxon>Pseudomonadati</taxon>
        <taxon>Pseudomonadota</taxon>
        <taxon>Betaproteobacteria</taxon>
        <taxon>Burkholderiales</taxon>
        <taxon>Oxalobacteraceae</taxon>
        <taxon>Telluria group</taxon>
        <taxon>Pseudoduganella</taxon>
    </lineage>
</organism>
<keyword evidence="3" id="KW-1185">Reference proteome</keyword>
<name>A0A4P8HSX4_9BURK</name>
<evidence type="ECO:0000313" key="4">
    <source>
        <dbReference type="Proteomes" id="UP000584325"/>
    </source>
</evidence>
<reference evidence="2 3" key="1">
    <citation type="submission" date="2019-05" db="EMBL/GenBank/DDBJ databases">
        <title>Draft Genome Sequences of Six Type Strains of the Genus Massilia.</title>
        <authorList>
            <person name="Miess H."/>
            <person name="Frediansyhah A."/>
            <person name="Gross H."/>
        </authorList>
    </citation>
    <scope>NUCLEOTIDE SEQUENCE [LARGE SCALE GENOMIC DNA]</scope>
    <source>
        <strain evidence="2 3">DSMZ 26121</strain>
    </source>
</reference>
<accession>A0A4P8HSX4</accession>
<dbReference type="EMBL" id="JACHXS010000005">
    <property type="protein sequence ID" value="MBB3222117.1"/>
    <property type="molecule type" value="Genomic_DNA"/>
</dbReference>
<evidence type="ECO:0008006" key="5">
    <source>
        <dbReference type="Google" id="ProtNLM"/>
    </source>
</evidence>
<proteinExistence type="predicted"/>
<evidence type="ECO:0000313" key="3">
    <source>
        <dbReference type="Proteomes" id="UP000298763"/>
    </source>
</evidence>